<accession>A0A8G2ETX7</accession>
<reference evidence="2 3" key="1">
    <citation type="submission" date="2016-10" db="EMBL/GenBank/DDBJ databases">
        <authorList>
            <person name="Varghese N."/>
            <person name="Submissions S."/>
        </authorList>
    </citation>
    <scope>NUCLEOTIDE SEQUENCE [LARGE SCALE GENOMIC DNA]</scope>
    <source>
        <strain evidence="2 3">DSM 18839</strain>
    </source>
</reference>
<gene>
    <name evidence="2" type="ORF">SAMN05660686_00123</name>
</gene>
<feature type="coiled-coil region" evidence="1">
    <location>
        <begin position="53"/>
        <end position="112"/>
    </location>
</feature>
<dbReference type="RefSeq" id="WP_028793055.1">
    <property type="nucleotide sequence ID" value="NZ_FNBW01000001.1"/>
</dbReference>
<evidence type="ECO:0000256" key="1">
    <source>
        <dbReference type="SAM" id="Coils"/>
    </source>
</evidence>
<keyword evidence="3" id="KW-1185">Reference proteome</keyword>
<dbReference type="EMBL" id="FNBW01000001">
    <property type="protein sequence ID" value="SDF06972.1"/>
    <property type="molecule type" value="Genomic_DNA"/>
</dbReference>
<comment type="caution">
    <text evidence="2">The sequence shown here is derived from an EMBL/GenBank/DDBJ whole genome shotgun (WGS) entry which is preliminary data.</text>
</comment>
<dbReference type="AlphaFoldDB" id="A0A8G2ETX7"/>
<name>A0A8G2ETX7_9PROT</name>
<evidence type="ECO:0000313" key="2">
    <source>
        <dbReference type="EMBL" id="SDF06972.1"/>
    </source>
</evidence>
<protein>
    <submittedName>
        <fullName evidence="2">Uncharacterized protein</fullName>
    </submittedName>
</protein>
<evidence type="ECO:0000313" key="3">
    <source>
        <dbReference type="Proteomes" id="UP000198615"/>
    </source>
</evidence>
<proteinExistence type="predicted"/>
<sequence length="209" mass="22970">MVQSISTDEAVDFARGLIAELRERRLSALAGVTAKIDPVMERRVALDVGGDDLKELAKRSHGLEEAVKRARRQAEPRNSTTNFASARRYEQARRQDAEIERTLQRARQARAKFQFVYDGVIASDAFAKRLAEEMVAADPAYARVAQFDGAISGVEAVIDIWLARKAQGEATVAIDFGALRDIAPYDAARRLMQLAHAEKGTADPQSAEG</sequence>
<organism evidence="2 3">
    <name type="scientific">Thalassobaculum litoreum DSM 18839</name>
    <dbReference type="NCBI Taxonomy" id="1123362"/>
    <lineage>
        <taxon>Bacteria</taxon>
        <taxon>Pseudomonadati</taxon>
        <taxon>Pseudomonadota</taxon>
        <taxon>Alphaproteobacteria</taxon>
        <taxon>Rhodospirillales</taxon>
        <taxon>Thalassobaculaceae</taxon>
        <taxon>Thalassobaculum</taxon>
    </lineage>
</organism>
<keyword evidence="1" id="KW-0175">Coiled coil</keyword>
<dbReference type="Proteomes" id="UP000198615">
    <property type="component" value="Unassembled WGS sequence"/>
</dbReference>